<proteinExistence type="predicted"/>
<protein>
    <submittedName>
        <fullName evidence="3">Uncharacterized protein</fullName>
    </submittedName>
</protein>
<evidence type="ECO:0000313" key="4">
    <source>
        <dbReference type="Proteomes" id="UP001071777"/>
    </source>
</evidence>
<evidence type="ECO:0000313" key="3">
    <source>
        <dbReference type="EMBL" id="KAJ1610952.1"/>
    </source>
</evidence>
<sequence length="237" mass="26605">MFKRKKHKSKQVRVLQDQAKKQFDRQIPNCEDYGLHGCDPTTPDACSECYSRCGRHCEDFLWLSLEAVNFRMLPRAESQKECKLPSGKKSTRILCYTTAGRRHVDPTEQIIETMSISNPKDIEEEEQIPASQTSDVESMSPSNLPGINAVPMTQKMQEESESSTYQASAVTFKTTGERGNLVSSIELDRGGGNVSINSEGESNKQIIIICGAILFISIGALFVVIIYKKRQKRISDY</sequence>
<accession>A0ABQ8P7K6</accession>
<evidence type="ECO:0000256" key="2">
    <source>
        <dbReference type="SAM" id="Phobius"/>
    </source>
</evidence>
<name>A0ABQ8P7K6_9CRYT</name>
<feature type="region of interest" description="Disordered" evidence="1">
    <location>
        <begin position="119"/>
        <end position="148"/>
    </location>
</feature>
<dbReference type="EMBL" id="JAPCXB010000065">
    <property type="protein sequence ID" value="KAJ1610952.1"/>
    <property type="molecule type" value="Genomic_DNA"/>
</dbReference>
<evidence type="ECO:0000256" key="1">
    <source>
        <dbReference type="SAM" id="MobiDB-lite"/>
    </source>
</evidence>
<reference evidence="3" key="1">
    <citation type="submission" date="2022-10" db="EMBL/GenBank/DDBJ databases">
        <title>Adaptive evolution leads to modifications in subtelomeric GC content in a zoonotic Cryptosporidium species.</title>
        <authorList>
            <person name="Li J."/>
            <person name="Feng Y."/>
            <person name="Xiao L."/>
        </authorList>
    </citation>
    <scope>NUCLEOTIDE SEQUENCE</scope>
    <source>
        <strain evidence="3">25894</strain>
    </source>
</reference>
<feature type="compositionally biased region" description="Polar residues" evidence="1">
    <location>
        <begin position="129"/>
        <end position="145"/>
    </location>
</feature>
<feature type="transmembrane region" description="Helical" evidence="2">
    <location>
        <begin position="206"/>
        <end position="227"/>
    </location>
</feature>
<keyword evidence="2" id="KW-0812">Transmembrane</keyword>
<keyword evidence="2" id="KW-1133">Transmembrane helix</keyword>
<dbReference type="Proteomes" id="UP001071777">
    <property type="component" value="Unassembled WGS sequence"/>
</dbReference>
<keyword evidence="2" id="KW-0472">Membrane</keyword>
<organism evidence="3 4">
    <name type="scientific">Cryptosporidium canis</name>
    <dbReference type="NCBI Taxonomy" id="195482"/>
    <lineage>
        <taxon>Eukaryota</taxon>
        <taxon>Sar</taxon>
        <taxon>Alveolata</taxon>
        <taxon>Apicomplexa</taxon>
        <taxon>Conoidasida</taxon>
        <taxon>Coccidia</taxon>
        <taxon>Eucoccidiorida</taxon>
        <taxon>Eimeriorina</taxon>
        <taxon>Cryptosporidiidae</taxon>
        <taxon>Cryptosporidium</taxon>
    </lineage>
</organism>
<keyword evidence="4" id="KW-1185">Reference proteome</keyword>
<comment type="caution">
    <text evidence="3">The sequence shown here is derived from an EMBL/GenBank/DDBJ whole genome shotgun (WGS) entry which is preliminary data.</text>
</comment>
<gene>
    <name evidence="3" type="ORF">OJ252_1702</name>
</gene>